<comment type="subcellular location">
    <subcellularLocation>
        <location evidence="1">Secreted</location>
    </subcellularLocation>
</comment>
<evidence type="ECO:0000256" key="4">
    <source>
        <dbReference type="ARBA" id="ARBA00022651"/>
    </source>
</evidence>
<evidence type="ECO:0000256" key="10">
    <source>
        <dbReference type="SAM" id="SignalP"/>
    </source>
</evidence>
<gene>
    <name evidence="11" type="ORF">B0I35DRAFT_510460</name>
</gene>
<evidence type="ECO:0000256" key="2">
    <source>
        <dbReference type="ARBA" id="ARBA00013091"/>
    </source>
</evidence>
<evidence type="ECO:0000313" key="11">
    <source>
        <dbReference type="EMBL" id="KAH7320593.1"/>
    </source>
</evidence>
<sequence length="324" mass="35160">MFRLFVLALGATLAFAQSPSSGCGKSLPEGQELGGFYNATVNNRRFVIFIPPDYTISEPAPLIVSYHGGSRSPENQIDLDLFTDSKYNTDKMVVYPEGTSLSNCQASNTCAERYWSVDPRITADDVAFTQSILDIVQDTYCLDTNRFYASGKSQGGGVIGSIFACTPALSNAFAAFAPVSGAFYTPNVSPCESPFMFPIPCNPGRTNIPIIEFHGGQDDVISYNGSARRTGACLPNIPWWVESWAVRDGLGMTGETRQLADDTPNTTITQYGVQQQKGLVTHVFDAVIKHVWPSKSTNSDNNGVVAEFDATPIIIDFFDAHTLA</sequence>
<dbReference type="GO" id="GO:0030600">
    <property type="term" value="F:feruloyl esterase activity"/>
    <property type="evidence" value="ECO:0007669"/>
    <property type="project" value="UniProtKB-EC"/>
</dbReference>
<dbReference type="GO" id="GO:0005576">
    <property type="term" value="C:extracellular region"/>
    <property type="evidence" value="ECO:0007669"/>
    <property type="project" value="UniProtKB-SubCell"/>
</dbReference>
<name>A0A8K0STF7_9HYPO</name>
<comment type="catalytic activity">
    <reaction evidence="9">
        <text>feruloyl-polysaccharide + H2O = ferulate + polysaccharide.</text>
        <dbReference type="EC" id="3.1.1.73"/>
    </reaction>
</comment>
<evidence type="ECO:0000256" key="8">
    <source>
        <dbReference type="ARBA" id="ARBA00023326"/>
    </source>
</evidence>
<dbReference type="EMBL" id="JAGPNK010000005">
    <property type="protein sequence ID" value="KAH7320593.1"/>
    <property type="molecule type" value="Genomic_DNA"/>
</dbReference>
<dbReference type="AlphaFoldDB" id="A0A8K0STF7"/>
<organism evidence="11 12">
    <name type="scientific">Stachybotrys elegans</name>
    <dbReference type="NCBI Taxonomy" id="80388"/>
    <lineage>
        <taxon>Eukaryota</taxon>
        <taxon>Fungi</taxon>
        <taxon>Dikarya</taxon>
        <taxon>Ascomycota</taxon>
        <taxon>Pezizomycotina</taxon>
        <taxon>Sordariomycetes</taxon>
        <taxon>Hypocreomycetidae</taxon>
        <taxon>Hypocreales</taxon>
        <taxon>Stachybotryaceae</taxon>
        <taxon>Stachybotrys</taxon>
    </lineage>
</organism>
<accession>A0A8K0STF7</accession>
<evidence type="ECO:0000256" key="9">
    <source>
        <dbReference type="ARBA" id="ARBA00034075"/>
    </source>
</evidence>
<keyword evidence="5 10" id="KW-0732">Signal</keyword>
<evidence type="ECO:0000256" key="1">
    <source>
        <dbReference type="ARBA" id="ARBA00004613"/>
    </source>
</evidence>
<dbReference type="PANTHER" id="PTHR38050">
    <property type="match status" value="1"/>
</dbReference>
<proteinExistence type="predicted"/>
<keyword evidence="6" id="KW-0378">Hydrolase</keyword>
<evidence type="ECO:0000256" key="6">
    <source>
        <dbReference type="ARBA" id="ARBA00022801"/>
    </source>
</evidence>
<comment type="caution">
    <text evidence="11">The sequence shown here is derived from an EMBL/GenBank/DDBJ whole genome shotgun (WGS) entry which is preliminary data.</text>
</comment>
<dbReference type="EC" id="3.1.1.73" evidence="2"/>
<dbReference type="OrthoDB" id="424610at2759"/>
<dbReference type="Proteomes" id="UP000813444">
    <property type="component" value="Unassembled WGS sequence"/>
</dbReference>
<feature type="chain" id="PRO_5039694840" description="feruloyl esterase" evidence="10">
    <location>
        <begin position="17"/>
        <end position="324"/>
    </location>
</feature>
<keyword evidence="7" id="KW-0119">Carbohydrate metabolism</keyword>
<dbReference type="Gene3D" id="3.40.50.1820">
    <property type="entry name" value="alpha/beta hydrolase"/>
    <property type="match status" value="1"/>
</dbReference>
<reference evidence="11" key="1">
    <citation type="journal article" date="2021" name="Nat. Commun.">
        <title>Genetic determinants of endophytism in the Arabidopsis root mycobiome.</title>
        <authorList>
            <person name="Mesny F."/>
            <person name="Miyauchi S."/>
            <person name="Thiergart T."/>
            <person name="Pickel B."/>
            <person name="Atanasova L."/>
            <person name="Karlsson M."/>
            <person name="Huettel B."/>
            <person name="Barry K.W."/>
            <person name="Haridas S."/>
            <person name="Chen C."/>
            <person name="Bauer D."/>
            <person name="Andreopoulos W."/>
            <person name="Pangilinan J."/>
            <person name="LaButti K."/>
            <person name="Riley R."/>
            <person name="Lipzen A."/>
            <person name="Clum A."/>
            <person name="Drula E."/>
            <person name="Henrissat B."/>
            <person name="Kohler A."/>
            <person name="Grigoriev I.V."/>
            <person name="Martin F.M."/>
            <person name="Hacquard S."/>
        </authorList>
    </citation>
    <scope>NUCLEOTIDE SEQUENCE</scope>
    <source>
        <strain evidence="11">MPI-CAGE-CH-0235</strain>
    </source>
</reference>
<evidence type="ECO:0000313" key="12">
    <source>
        <dbReference type="Proteomes" id="UP000813444"/>
    </source>
</evidence>
<dbReference type="InterPro" id="IPR043595">
    <property type="entry name" value="FaeB/C/D"/>
</dbReference>
<feature type="signal peptide" evidence="10">
    <location>
        <begin position="1"/>
        <end position="16"/>
    </location>
</feature>
<keyword evidence="8" id="KW-0624">Polysaccharide degradation</keyword>
<evidence type="ECO:0000256" key="5">
    <source>
        <dbReference type="ARBA" id="ARBA00022729"/>
    </source>
</evidence>
<dbReference type="GO" id="GO:0045493">
    <property type="term" value="P:xylan catabolic process"/>
    <property type="evidence" value="ECO:0007669"/>
    <property type="project" value="UniProtKB-KW"/>
</dbReference>
<keyword evidence="4" id="KW-0858">Xylan degradation</keyword>
<dbReference type="SUPFAM" id="SSF53474">
    <property type="entry name" value="alpha/beta-Hydrolases"/>
    <property type="match status" value="1"/>
</dbReference>
<dbReference type="PANTHER" id="PTHR38050:SF2">
    <property type="entry name" value="FERULOYL ESTERASE C-RELATED"/>
    <property type="match status" value="1"/>
</dbReference>
<evidence type="ECO:0000256" key="3">
    <source>
        <dbReference type="ARBA" id="ARBA00022525"/>
    </source>
</evidence>
<keyword evidence="3" id="KW-0964">Secreted</keyword>
<keyword evidence="12" id="KW-1185">Reference proteome</keyword>
<evidence type="ECO:0000256" key="7">
    <source>
        <dbReference type="ARBA" id="ARBA00023277"/>
    </source>
</evidence>
<protein>
    <recommendedName>
        <fullName evidence="2">feruloyl esterase</fullName>
        <ecNumber evidence="2">3.1.1.73</ecNumber>
    </recommendedName>
</protein>
<dbReference type="InterPro" id="IPR029058">
    <property type="entry name" value="AB_hydrolase_fold"/>
</dbReference>